<sequence>MEFNMHPKYYPGNFGMPFFYVEDPRRRDAPNETSAESSQARGSFPRHQNSKNAMVSSEAAHPKDSSNAKWPPVDILEYNDKYLVEVEIPGFQKKDISIDFEDNSRTLTIKGAWTAPQGNSIDKSMLVTCEDEDDDIAKESVTSSLSLSSNMATRVLKERRVERNFKRSFLIKERISAAKINASLNDGVLLITIPKSAEEKKHHISIL</sequence>
<name>A0ACC2U2J6_9FUNG</name>
<dbReference type="EMBL" id="QTSX02001495">
    <property type="protein sequence ID" value="KAJ9081154.1"/>
    <property type="molecule type" value="Genomic_DNA"/>
</dbReference>
<dbReference type="Proteomes" id="UP001165960">
    <property type="component" value="Unassembled WGS sequence"/>
</dbReference>
<evidence type="ECO:0000313" key="1">
    <source>
        <dbReference type="EMBL" id="KAJ9081154.1"/>
    </source>
</evidence>
<gene>
    <name evidence="1" type="ORF">DSO57_1017702</name>
</gene>
<proteinExistence type="predicted"/>
<reference evidence="1" key="1">
    <citation type="submission" date="2022-04" db="EMBL/GenBank/DDBJ databases">
        <title>Genome of the entomopathogenic fungus Entomophthora muscae.</title>
        <authorList>
            <person name="Elya C."/>
            <person name="Lovett B.R."/>
            <person name="Lee E."/>
            <person name="Macias A.M."/>
            <person name="Hajek A.E."/>
            <person name="De Bivort B.L."/>
            <person name="Kasson M.T."/>
            <person name="De Fine Licht H.H."/>
            <person name="Stajich J.E."/>
        </authorList>
    </citation>
    <scope>NUCLEOTIDE SEQUENCE</scope>
    <source>
        <strain evidence="1">Berkeley</strain>
    </source>
</reference>
<organism evidence="1 2">
    <name type="scientific">Entomophthora muscae</name>
    <dbReference type="NCBI Taxonomy" id="34485"/>
    <lineage>
        <taxon>Eukaryota</taxon>
        <taxon>Fungi</taxon>
        <taxon>Fungi incertae sedis</taxon>
        <taxon>Zoopagomycota</taxon>
        <taxon>Entomophthoromycotina</taxon>
        <taxon>Entomophthoromycetes</taxon>
        <taxon>Entomophthorales</taxon>
        <taxon>Entomophthoraceae</taxon>
        <taxon>Entomophthora</taxon>
    </lineage>
</organism>
<accession>A0ACC2U2J6</accession>
<evidence type="ECO:0000313" key="2">
    <source>
        <dbReference type="Proteomes" id="UP001165960"/>
    </source>
</evidence>
<comment type="caution">
    <text evidence="1">The sequence shown here is derived from an EMBL/GenBank/DDBJ whole genome shotgun (WGS) entry which is preliminary data.</text>
</comment>
<keyword evidence="2" id="KW-1185">Reference proteome</keyword>
<protein>
    <submittedName>
        <fullName evidence="1">Uncharacterized protein</fullName>
    </submittedName>
</protein>